<organism evidence="1 2">
    <name type="scientific">Flavobacterium columnare</name>
    <dbReference type="NCBI Taxonomy" id="996"/>
    <lineage>
        <taxon>Bacteria</taxon>
        <taxon>Pseudomonadati</taxon>
        <taxon>Bacteroidota</taxon>
        <taxon>Flavobacteriia</taxon>
        <taxon>Flavobacteriales</taxon>
        <taxon>Flavobacteriaceae</taxon>
        <taxon>Flavobacterium</taxon>
    </lineage>
</organism>
<name>A0A246G9B3_9FLAO</name>
<comment type="caution">
    <text evidence="1">The sequence shown here is derived from an EMBL/GenBank/DDBJ whole genome shotgun (WGS) entry which is preliminary data.</text>
</comment>
<dbReference type="Gene3D" id="3.40.630.30">
    <property type="match status" value="1"/>
</dbReference>
<gene>
    <name evidence="1" type="ORF">BWK62_10735</name>
</gene>
<dbReference type="InterPro" id="IPR039968">
    <property type="entry name" value="BcerS-like"/>
</dbReference>
<evidence type="ECO:0000313" key="1">
    <source>
        <dbReference type="EMBL" id="OWP76025.1"/>
    </source>
</evidence>
<dbReference type="PANTHER" id="PTHR41368:SF1">
    <property type="entry name" value="PROTEIN YGHO"/>
    <property type="match status" value="1"/>
</dbReference>
<dbReference type="SUPFAM" id="SSF55729">
    <property type="entry name" value="Acyl-CoA N-acyltransferases (Nat)"/>
    <property type="match status" value="1"/>
</dbReference>
<keyword evidence="1" id="KW-0378">Hydrolase</keyword>
<accession>A0A246G9B3</accession>
<dbReference type="Proteomes" id="UP000198034">
    <property type="component" value="Unassembled WGS sequence"/>
</dbReference>
<dbReference type="InterPro" id="IPR016181">
    <property type="entry name" value="Acyl_CoA_acyltransferase"/>
</dbReference>
<evidence type="ECO:0000313" key="2">
    <source>
        <dbReference type="Proteomes" id="UP000198034"/>
    </source>
</evidence>
<sequence length="373" mass="43572">MITIIEAKTKKQLKEFIKFPFQLYKDNPYWVPPLISDEMEAFDQNKNPVFKNAEAYFYLAYRNNKIVGRIAAIINWDEVRQLGKKKTRFGWFEVIDDVEVTELLIGKVTELGLKNHMDHIEGPMGFSNLDKVGCLTEGFDQLSTAIGWYTPPYYVTHFEKLGFNVEKKYIESEFSFEGVAYEPIKKAADLVKKRYGFKSINFTNTKEIEPYVDRMFELFNKTYVKLQSFVAISKDQIDYFKKKYIPFVNPEYIKFVEDINGDIIGFAIVMPNYAYAQQAIKGKLFPFGFLKMLHAKKNNKEAVFYLIGIAPEYQSKGVTAVIFEEYHKVFTTRGITKCIRTPELEENMAIQNLWKNFNPKITKKRCTFSRSIS</sequence>
<dbReference type="EMBL" id="MTCY01000032">
    <property type="protein sequence ID" value="OWP76025.1"/>
    <property type="molecule type" value="Genomic_DNA"/>
</dbReference>
<protein>
    <submittedName>
        <fullName evidence="1">GTP cyclohydrolase</fullName>
    </submittedName>
</protein>
<proteinExistence type="predicted"/>
<reference evidence="1 2" key="1">
    <citation type="journal article" date="2017" name="Infect. Genet. Evol.">
        <title>Comparative genome analysis of fish pathogen Flavobacterium columnare reveals extensive sequence diversity within the species.</title>
        <authorList>
            <person name="Kayansamruaj P."/>
            <person name="Dong H.T."/>
            <person name="Hirono I."/>
            <person name="Kondo H."/>
            <person name="Senapin S."/>
            <person name="Rodkhum C."/>
        </authorList>
    </citation>
    <scope>NUCLEOTIDE SEQUENCE [LARGE SCALE GENOMIC DNA]</scope>
    <source>
        <strain evidence="1 2">1214</strain>
    </source>
</reference>
<dbReference type="PANTHER" id="PTHR41368">
    <property type="entry name" value="PROTEIN YGHO"/>
    <property type="match status" value="1"/>
</dbReference>
<dbReference type="GO" id="GO:0016787">
    <property type="term" value="F:hydrolase activity"/>
    <property type="evidence" value="ECO:0007669"/>
    <property type="project" value="UniProtKB-KW"/>
</dbReference>
<dbReference type="AlphaFoldDB" id="A0A246G9B3"/>